<comment type="caution">
    <text evidence="1">The sequence shown here is derived from an EMBL/GenBank/DDBJ whole genome shotgun (WGS) entry which is preliminary data.</text>
</comment>
<organism evidence="1 2">
    <name type="scientific">Vermiconidia calcicola</name>
    <dbReference type="NCBI Taxonomy" id="1690605"/>
    <lineage>
        <taxon>Eukaryota</taxon>
        <taxon>Fungi</taxon>
        <taxon>Dikarya</taxon>
        <taxon>Ascomycota</taxon>
        <taxon>Pezizomycotina</taxon>
        <taxon>Dothideomycetes</taxon>
        <taxon>Dothideomycetidae</taxon>
        <taxon>Mycosphaerellales</taxon>
        <taxon>Extremaceae</taxon>
        <taxon>Vermiconidia</taxon>
    </lineage>
</organism>
<proteinExistence type="predicted"/>
<sequence length="493" mass="52200">MKYIVTTRITAVATLLHIAVVYAQSSVASSCSSTLSSAATPSVAPGYVARLVANGLDYPRGIKFDSEGALLVVESEKGITALTLEDAGGGCISESSRKTVIADQDLNHGIEISEDGATLYSSDSGKAYSWEYDPRTQKITSEPTTLVTNMTNSDHTTRTLLLSRSAPGMLVITRGSTSNIDALASDIETGHSQIKAFNLNNMTGSYDFHADGLLLGWGLRNDVGIAEDPITGRIYSVENSVDDMMRNGKDIHQTNPAEELNFLGYLDGTSSSAQGRNFGYPECYTAWNRETIPDFDGEVGEQFLIGRTNDNRDDSMCSSEEREPPVLAFHPHMAPLDILFNDAGTAAWVTFHGSWNSEPPVGYKLSVIEFANGEPVEPSTSKTAAIDILSNEDVASCADENCFRPVGLAWDSEGRLFMSSDTTGEIYVVMRADGSATSSAGSNATGTVPQGASGTTSSTGSSSNSESASATGVASATSMSALAVIFGILAYFV</sequence>
<reference evidence="1" key="1">
    <citation type="submission" date="2023-07" db="EMBL/GenBank/DDBJ databases">
        <title>Black Yeasts Isolated from many extreme environments.</title>
        <authorList>
            <person name="Coleine C."/>
            <person name="Stajich J.E."/>
            <person name="Selbmann L."/>
        </authorList>
    </citation>
    <scope>NUCLEOTIDE SEQUENCE</scope>
    <source>
        <strain evidence="1">CCFEE 5714</strain>
    </source>
</reference>
<evidence type="ECO:0000313" key="2">
    <source>
        <dbReference type="Proteomes" id="UP001281147"/>
    </source>
</evidence>
<name>A0ACC3MR89_9PEZI</name>
<dbReference type="Proteomes" id="UP001281147">
    <property type="component" value="Unassembled WGS sequence"/>
</dbReference>
<dbReference type="EMBL" id="JAUTXU010000178">
    <property type="protein sequence ID" value="KAK3700992.1"/>
    <property type="molecule type" value="Genomic_DNA"/>
</dbReference>
<gene>
    <name evidence="1" type="ORF">LTR37_015698</name>
</gene>
<accession>A0ACC3MR89</accession>
<protein>
    <submittedName>
        <fullName evidence="1">Uncharacterized protein</fullName>
    </submittedName>
</protein>
<evidence type="ECO:0000313" key="1">
    <source>
        <dbReference type="EMBL" id="KAK3700992.1"/>
    </source>
</evidence>
<keyword evidence="2" id="KW-1185">Reference proteome</keyword>